<dbReference type="AlphaFoldDB" id="A0A1X4NNY5"/>
<dbReference type="Proteomes" id="UP000193926">
    <property type="component" value="Unassembled WGS sequence"/>
</dbReference>
<reference evidence="2 3" key="1">
    <citation type="submission" date="2014-03" db="EMBL/GenBank/DDBJ databases">
        <title>The draft genome sequence of Marivita geojedonensis KCTC 23882.</title>
        <authorList>
            <person name="Lai Q."/>
            <person name="Shao Z."/>
        </authorList>
    </citation>
    <scope>NUCLEOTIDE SEQUENCE [LARGE SCALE GENOMIC DNA]</scope>
    <source>
        <strain evidence="2 3">DPG-138</strain>
    </source>
</reference>
<dbReference type="RefSeq" id="WP_085635291.1">
    <property type="nucleotide sequence ID" value="NZ_JFKC01000002.1"/>
</dbReference>
<comment type="caution">
    <text evidence="2">The sequence shown here is derived from an EMBL/GenBank/DDBJ whole genome shotgun (WGS) entry which is preliminary data.</text>
</comment>
<evidence type="ECO:0008006" key="4">
    <source>
        <dbReference type="Google" id="ProtNLM"/>
    </source>
</evidence>
<feature type="chain" id="PRO_5013321661" description="Lipoprotein" evidence="1">
    <location>
        <begin position="18"/>
        <end position="59"/>
    </location>
</feature>
<protein>
    <recommendedName>
        <fullName evidence="4">Lipoprotein</fullName>
    </recommendedName>
</protein>
<evidence type="ECO:0000313" key="3">
    <source>
        <dbReference type="Proteomes" id="UP000193926"/>
    </source>
</evidence>
<name>A0A1X4NNY5_9RHOB</name>
<gene>
    <name evidence="2" type="ORF">MGEO_03260</name>
</gene>
<dbReference type="EMBL" id="JFKC01000002">
    <property type="protein sequence ID" value="OSQ52421.1"/>
    <property type="molecule type" value="Genomic_DNA"/>
</dbReference>
<proteinExistence type="predicted"/>
<keyword evidence="3" id="KW-1185">Reference proteome</keyword>
<dbReference type="PROSITE" id="PS51257">
    <property type="entry name" value="PROKAR_LIPOPROTEIN"/>
    <property type="match status" value="1"/>
</dbReference>
<keyword evidence="1" id="KW-0732">Signal</keyword>
<feature type="signal peptide" evidence="1">
    <location>
        <begin position="1"/>
        <end position="17"/>
    </location>
</feature>
<evidence type="ECO:0000256" key="1">
    <source>
        <dbReference type="SAM" id="SignalP"/>
    </source>
</evidence>
<accession>A0A1X4NNY5</accession>
<dbReference type="STRING" id="1123756.MGEO_03260"/>
<organism evidence="2 3">
    <name type="scientific">Marivita geojedonensis</name>
    <dbReference type="NCBI Taxonomy" id="1123756"/>
    <lineage>
        <taxon>Bacteria</taxon>
        <taxon>Pseudomonadati</taxon>
        <taxon>Pseudomonadota</taxon>
        <taxon>Alphaproteobacteria</taxon>
        <taxon>Rhodobacterales</taxon>
        <taxon>Roseobacteraceae</taxon>
        <taxon>Marivita</taxon>
    </lineage>
</organism>
<evidence type="ECO:0000313" key="2">
    <source>
        <dbReference type="EMBL" id="OSQ52421.1"/>
    </source>
</evidence>
<sequence>MKKIKITAALSAAFVLAGCVEDTGGVVTSSSSAAEQACLQRVSIETKNADVSVLRSSFS</sequence>